<organism evidence="1 2">
    <name type="scientific">Brachionus plicatilis</name>
    <name type="common">Marine rotifer</name>
    <name type="synonym">Brachionus muelleri</name>
    <dbReference type="NCBI Taxonomy" id="10195"/>
    <lineage>
        <taxon>Eukaryota</taxon>
        <taxon>Metazoa</taxon>
        <taxon>Spiralia</taxon>
        <taxon>Gnathifera</taxon>
        <taxon>Rotifera</taxon>
        <taxon>Eurotatoria</taxon>
        <taxon>Monogononta</taxon>
        <taxon>Pseudotrocha</taxon>
        <taxon>Ploima</taxon>
        <taxon>Brachionidae</taxon>
        <taxon>Brachionus</taxon>
    </lineage>
</organism>
<comment type="caution">
    <text evidence="1">The sequence shown here is derived from an EMBL/GenBank/DDBJ whole genome shotgun (WGS) entry which is preliminary data.</text>
</comment>
<evidence type="ECO:0000313" key="2">
    <source>
        <dbReference type="Proteomes" id="UP000276133"/>
    </source>
</evidence>
<keyword evidence="2" id="KW-1185">Reference proteome</keyword>
<evidence type="ECO:0000313" key="1">
    <source>
        <dbReference type="EMBL" id="RNA10063.1"/>
    </source>
</evidence>
<reference evidence="1 2" key="1">
    <citation type="journal article" date="2018" name="Sci. Rep.">
        <title>Genomic signatures of local adaptation to the degree of environmental predictability in rotifers.</title>
        <authorList>
            <person name="Franch-Gras L."/>
            <person name="Hahn C."/>
            <person name="Garcia-Roger E.M."/>
            <person name="Carmona M.J."/>
            <person name="Serra M."/>
            <person name="Gomez A."/>
        </authorList>
    </citation>
    <scope>NUCLEOTIDE SEQUENCE [LARGE SCALE GENOMIC DNA]</scope>
    <source>
        <strain evidence="1">HYR1</strain>
    </source>
</reference>
<proteinExistence type="predicted"/>
<dbReference type="Proteomes" id="UP000276133">
    <property type="component" value="Unassembled WGS sequence"/>
</dbReference>
<sequence length="68" mass="8107">MHTIKKNLIKKCNKLQTFLLFVLFFCLNADLTSGFLLINIVKVIINSHLKRIFRKILIQKIIKIYIYI</sequence>
<name>A0A3M7QFN3_BRAPC</name>
<protein>
    <submittedName>
        <fullName evidence="1">Uncharacterized protein</fullName>
    </submittedName>
</protein>
<accession>A0A3M7QFN3</accession>
<dbReference type="EMBL" id="REGN01006309">
    <property type="protein sequence ID" value="RNA10063.1"/>
    <property type="molecule type" value="Genomic_DNA"/>
</dbReference>
<dbReference type="AlphaFoldDB" id="A0A3M7QFN3"/>
<gene>
    <name evidence="1" type="ORF">BpHYR1_027155</name>
</gene>